<gene>
    <name evidence="3" type="ORF">DSM112329_04604</name>
</gene>
<protein>
    <recommendedName>
        <fullName evidence="2">Protein SirB1 N-terminal domain-containing protein</fullName>
    </recommendedName>
</protein>
<dbReference type="EMBL" id="CP114014">
    <property type="protein sequence ID" value="XAY07714.1"/>
    <property type="molecule type" value="Genomic_DNA"/>
</dbReference>
<feature type="domain" description="Protein SirB1 N-terminal" evidence="2">
    <location>
        <begin position="62"/>
        <end position="155"/>
    </location>
</feature>
<dbReference type="Pfam" id="PF13369">
    <property type="entry name" value="Transglut_core2"/>
    <property type="match status" value="1"/>
</dbReference>
<dbReference type="InterPro" id="IPR032698">
    <property type="entry name" value="SirB1_N"/>
</dbReference>
<sequence>MSSTDPQHAPFGRVVALHDPSLEAIAWALVGALGGDTAARLHARTSVLAQRLDGVGSDPALQLDALSGRVACGFAVPRRAAPDLEDLLPDRVLESRSGTALTVALLVAVVGQRRGWDVEIVCGKAMAFVAHRRLDHPLVCSPQHDGRLIDARDVEDGDLWRMCAHEVADTLLARIAGRARGIARHDLATRALELSCVLPGTPQDIARRQMALTRARSAFN</sequence>
<name>A0AAU7B2F0_9ACTN</name>
<comment type="similarity">
    <text evidence="1">Belongs to the UPF0162 family.</text>
</comment>
<evidence type="ECO:0000313" key="3">
    <source>
        <dbReference type="EMBL" id="XAY07714.1"/>
    </source>
</evidence>
<dbReference type="AlphaFoldDB" id="A0AAU7B2F0"/>
<accession>A0AAU7B2F0</accession>
<dbReference type="RefSeq" id="WP_354698906.1">
    <property type="nucleotide sequence ID" value="NZ_CP114014.1"/>
</dbReference>
<proteinExistence type="inferred from homology"/>
<reference evidence="3" key="1">
    <citation type="submission" date="2022-12" db="EMBL/GenBank/DDBJ databases">
        <title>Paraconexibacter alkalitolerans sp. nov. and Baekduia alba sp. nov., isolated from soil and emended description of the genera Paraconexibacter (Chun et al., 2020) and Baekduia (An et al., 2020).</title>
        <authorList>
            <person name="Vieira S."/>
            <person name="Huber K.J."/>
            <person name="Geppert A."/>
            <person name="Wolf J."/>
            <person name="Neumann-Schaal M."/>
            <person name="Muesken M."/>
            <person name="Overmann J."/>
        </authorList>
    </citation>
    <scope>NUCLEOTIDE SEQUENCE</scope>
    <source>
        <strain evidence="3">AEG42_29</strain>
    </source>
</reference>
<evidence type="ECO:0000256" key="1">
    <source>
        <dbReference type="ARBA" id="ARBA00007100"/>
    </source>
</evidence>
<evidence type="ECO:0000259" key="2">
    <source>
        <dbReference type="Pfam" id="PF13369"/>
    </source>
</evidence>
<organism evidence="3">
    <name type="scientific">Paraconexibacter sp. AEG42_29</name>
    <dbReference type="NCBI Taxonomy" id="2997339"/>
    <lineage>
        <taxon>Bacteria</taxon>
        <taxon>Bacillati</taxon>
        <taxon>Actinomycetota</taxon>
        <taxon>Thermoleophilia</taxon>
        <taxon>Solirubrobacterales</taxon>
        <taxon>Paraconexibacteraceae</taxon>
        <taxon>Paraconexibacter</taxon>
    </lineage>
</organism>
<dbReference type="KEGG" id="parq:DSM112329_04604"/>